<evidence type="ECO:0000313" key="2">
    <source>
        <dbReference type="Proteomes" id="UP000001861"/>
    </source>
</evidence>
<dbReference type="VEuPathDB" id="FungiDB:CC1G_12313"/>
<dbReference type="InParanoid" id="A8NLV8"/>
<sequence length="511" mass="57747">MLTDCAHLAGALHTIDHIFGVFPEGLIQTSKEKKIMWFRSCPDNDALKAGLLRLQHYTPHVRKVTWKRRDLPHFSAKPLMHSLMFRTLYEHEAFIRPLFPNLEKVGLPIIKQDSAATMFYPAFVLSPSVKSITIITSDLVDNPVDDEEFEDVENHLWESVVGRIRAIAASLTSFKIASDGPDGLFFTYGLALAGKRSQLDGLVPAFSSSMTKLKLGAMVLDGKTFGHLNHLTGLKELRVTLAAQHDEEMDPLPPSCLCLPSLESLILNMCMDDDDGDLLETIFKSLHDLRNHLEEIYADRQWTGEYSFRWYEQLEQPRYVIFNDTLTPLFGFSQLQRLRISRCDTGFYDLDDEVLIQIFNALSGLKSFDLEDISFKPDEPPYITLAGVQQALQATPDLQSLTLRFDATSLPDSGLDIPPHQSLKFLNVCTSPIGCGPAFGEWWVKNIPNLAKVDSFASYRQGLKDMFCDGQVVELERAYVEPYEVASLMVDRWNDVVHAVRENSKRRKGGV</sequence>
<dbReference type="GeneID" id="6011303"/>
<dbReference type="HOGENOM" id="CLU_031718_1_0_1"/>
<evidence type="ECO:0000313" key="1">
    <source>
        <dbReference type="EMBL" id="EAU87040.2"/>
    </source>
</evidence>
<comment type="caution">
    <text evidence="1">The sequence shown here is derived from an EMBL/GenBank/DDBJ whole genome shotgun (WGS) entry which is preliminary data.</text>
</comment>
<keyword evidence="2" id="KW-1185">Reference proteome</keyword>
<evidence type="ECO:0008006" key="3">
    <source>
        <dbReference type="Google" id="ProtNLM"/>
    </source>
</evidence>
<accession>A8NLV8</accession>
<dbReference type="SUPFAM" id="SSF52047">
    <property type="entry name" value="RNI-like"/>
    <property type="match status" value="1"/>
</dbReference>
<dbReference type="KEGG" id="cci:CC1G_12313"/>
<dbReference type="OrthoDB" id="3347347at2759"/>
<protein>
    <recommendedName>
        <fullName evidence="3">F-box domain-containing protein</fullName>
    </recommendedName>
</protein>
<dbReference type="Gene3D" id="3.80.10.10">
    <property type="entry name" value="Ribonuclease Inhibitor"/>
    <property type="match status" value="1"/>
</dbReference>
<reference evidence="1 2" key="1">
    <citation type="journal article" date="2010" name="Proc. Natl. Acad. Sci. U.S.A.">
        <title>Insights into evolution of multicellular fungi from the assembled chromosomes of the mushroom Coprinopsis cinerea (Coprinus cinereus).</title>
        <authorList>
            <person name="Stajich J.E."/>
            <person name="Wilke S.K."/>
            <person name="Ahren D."/>
            <person name="Au C.H."/>
            <person name="Birren B.W."/>
            <person name="Borodovsky M."/>
            <person name="Burns C."/>
            <person name="Canback B."/>
            <person name="Casselton L.A."/>
            <person name="Cheng C.K."/>
            <person name="Deng J."/>
            <person name="Dietrich F.S."/>
            <person name="Fargo D.C."/>
            <person name="Farman M.L."/>
            <person name="Gathman A.C."/>
            <person name="Goldberg J."/>
            <person name="Guigo R."/>
            <person name="Hoegger P.J."/>
            <person name="Hooker J.B."/>
            <person name="Huggins A."/>
            <person name="James T.Y."/>
            <person name="Kamada T."/>
            <person name="Kilaru S."/>
            <person name="Kodira C."/>
            <person name="Kues U."/>
            <person name="Kupfer D."/>
            <person name="Kwan H.S."/>
            <person name="Lomsadze A."/>
            <person name="Li W."/>
            <person name="Lilly W.W."/>
            <person name="Ma L.J."/>
            <person name="Mackey A.J."/>
            <person name="Manning G."/>
            <person name="Martin F."/>
            <person name="Muraguchi H."/>
            <person name="Natvig D.O."/>
            <person name="Palmerini H."/>
            <person name="Ramesh M.A."/>
            <person name="Rehmeyer C.J."/>
            <person name="Roe B.A."/>
            <person name="Shenoy N."/>
            <person name="Stanke M."/>
            <person name="Ter-Hovhannisyan V."/>
            <person name="Tunlid A."/>
            <person name="Velagapudi R."/>
            <person name="Vision T.J."/>
            <person name="Zeng Q."/>
            <person name="Zolan M.E."/>
            <person name="Pukkila P.J."/>
        </authorList>
    </citation>
    <scope>NUCLEOTIDE SEQUENCE [LARGE SCALE GENOMIC DNA]</scope>
    <source>
        <strain evidence="2">Okayama-7 / 130 / ATCC MYA-4618 / FGSC 9003</strain>
    </source>
</reference>
<proteinExistence type="predicted"/>
<dbReference type="RefSeq" id="XP_001834786.2">
    <property type="nucleotide sequence ID" value="XM_001834734.2"/>
</dbReference>
<dbReference type="InterPro" id="IPR032675">
    <property type="entry name" value="LRR_dom_sf"/>
</dbReference>
<name>A8NLV8_COPC7</name>
<dbReference type="Proteomes" id="UP000001861">
    <property type="component" value="Unassembled WGS sequence"/>
</dbReference>
<organism evidence="1 2">
    <name type="scientific">Coprinopsis cinerea (strain Okayama-7 / 130 / ATCC MYA-4618 / FGSC 9003)</name>
    <name type="common">Inky cap fungus</name>
    <name type="synonym">Hormographiella aspergillata</name>
    <dbReference type="NCBI Taxonomy" id="240176"/>
    <lineage>
        <taxon>Eukaryota</taxon>
        <taxon>Fungi</taxon>
        <taxon>Dikarya</taxon>
        <taxon>Basidiomycota</taxon>
        <taxon>Agaricomycotina</taxon>
        <taxon>Agaricomycetes</taxon>
        <taxon>Agaricomycetidae</taxon>
        <taxon>Agaricales</taxon>
        <taxon>Agaricineae</taxon>
        <taxon>Psathyrellaceae</taxon>
        <taxon>Coprinopsis</taxon>
    </lineage>
</organism>
<dbReference type="AlphaFoldDB" id="A8NLV8"/>
<dbReference type="EMBL" id="AACS02000012">
    <property type="protein sequence ID" value="EAU87040.2"/>
    <property type="molecule type" value="Genomic_DNA"/>
</dbReference>
<gene>
    <name evidence="1" type="ORF">CC1G_12313</name>
</gene>